<dbReference type="InterPro" id="IPR036852">
    <property type="entry name" value="Peptidase_S8/S53_dom_sf"/>
</dbReference>
<dbReference type="InterPro" id="IPR021720">
    <property type="entry name" value="Malectin_dom"/>
</dbReference>
<dbReference type="SUPFAM" id="SSF49452">
    <property type="entry name" value="Starch-binding domain-like"/>
    <property type="match status" value="1"/>
</dbReference>
<dbReference type="Gene3D" id="2.60.40.1120">
    <property type="entry name" value="Carboxypeptidase-like, regulatory domain"/>
    <property type="match status" value="3"/>
</dbReference>
<evidence type="ECO:0000256" key="3">
    <source>
        <dbReference type="ARBA" id="ARBA00022801"/>
    </source>
</evidence>
<feature type="signal peptide" evidence="6">
    <location>
        <begin position="1"/>
        <end position="28"/>
    </location>
</feature>
<dbReference type="CDD" id="cd07481">
    <property type="entry name" value="Peptidases_S8_BacillopeptidaseF-like"/>
    <property type="match status" value="1"/>
</dbReference>
<dbReference type="PANTHER" id="PTHR43399:SF4">
    <property type="entry name" value="CELL WALL-ASSOCIATED PROTEASE"/>
    <property type="match status" value="1"/>
</dbReference>
<dbReference type="InterPro" id="IPR015500">
    <property type="entry name" value="Peptidase_S8_subtilisin-rel"/>
</dbReference>
<evidence type="ECO:0000313" key="10">
    <source>
        <dbReference type="Proteomes" id="UP001342631"/>
    </source>
</evidence>
<feature type="chain" id="PRO_5047401503" description="Peptidase" evidence="6">
    <location>
        <begin position="29"/>
        <end position="1456"/>
    </location>
</feature>
<dbReference type="InterPro" id="IPR013784">
    <property type="entry name" value="Carb-bd-like_fold"/>
</dbReference>
<evidence type="ECO:0000256" key="2">
    <source>
        <dbReference type="ARBA" id="ARBA00022670"/>
    </source>
</evidence>
<dbReference type="InterPro" id="IPR008979">
    <property type="entry name" value="Galactose-bd-like_sf"/>
</dbReference>
<dbReference type="Pfam" id="PF13620">
    <property type="entry name" value="CarboxypepD_reg"/>
    <property type="match status" value="3"/>
</dbReference>
<keyword evidence="10" id="KW-1185">Reference proteome</keyword>
<dbReference type="PANTHER" id="PTHR43399">
    <property type="entry name" value="SUBTILISIN-RELATED"/>
    <property type="match status" value="1"/>
</dbReference>
<dbReference type="SUPFAM" id="SSF63825">
    <property type="entry name" value="YWTD domain"/>
    <property type="match status" value="1"/>
</dbReference>
<sequence length="1456" mass="155645">MKAFIRHPKGWGALALALVVLASVPLLAAAPSSQVPPAGASAHEPPSGQRNAVWLVLRQKADLSAAPGIKDWAARGRFVTHQLQTVAQDSQTNLRNELTRRGLKYQSAWIINAIRVDADATTTKALSQHPDVERVVRDVRFQIPKPFPGPTVHPTAIEWNIARVRAPEVWASLGTRGEGITVGSIDTGAQFDHPALARQYRGRLPDGTVDHNYNWFDPTQVCGSPSLTPCDNVGHGTHTMGTMVGDDGDPGENQIGVAPGVRWMTAKGCEDLSCSTSALLAAAQWMLAPTDLTGNNPRPELRPQIINNSWGDGPTDPVFQPIVQTWIAAGIFPVFSNGNEGELGCGTSGIPGAYPESYSVGAFDINDAIAPFSGRGPSAFGGITKPDVAAPGVNVRSSVPGGGYEAWSGTSMAAPHVAATVALMWSAAPSLMGDVAATRALLDATAVDREDLSCGGAPGDNNVWGEGTLDAFRAVELSPRGPTGLLTGVATAPETGAALPGVRIDVTGPSERTTVTDDVGRYSLVLPVGTYTVSATLFGRAPVTVTGVVVSDGGTVTQDFSLAQVPSHAVAGRVMDPSGTPVPGATVTVLGTPLPPAITGPDGRYRFEQVPEGTYDVRVEAGGCFEPLTRTLTVDGDETLDFALGGRSDAFGYFCRVQSPSYVDATTVVPLSGDDASIELPLPFPFTFYGQTYDKVFVSTNGTLNFLEHNAYFSNTPIPDVAVPNAAIYALWDDLYVDAAASVRILERGVAPAREFVIEWRNVAFLTDQSQRVSFEVVLSENGAVLMQYRDIDANSALEQGGSATVGIENESGTTALMTSFNMPSLSSDRAIRFDLPPSGFVQGVVTDANDGLPVSDATVRALRGNSVFRSVTTNAQGRYRMQLPLGTYGLAVSAVNYETQSGGVRLLVDDEVVNRDWALRTARAAVSPQVLELIVPPGQRRVRTLTLSNTGSAPLRWEMAEAGGEQMRPTPLHMRVRDAKAEPNGRTAQRLLGLAATPGWSASLAGDVLKSWPATGLDVPWGVGYTQNVWVSDAAQRFNHEFTVAGAATGLTWATPWSGEWPADMAYDATRGWMCQLAVGGDNGIHCWDPLTGMEMDSITGAFPWTGISQRGLAYRPDDDTFYVGGWNEGIIYHVQGLSHPDRGAVIGQCSPPDSAISGLAWNGSFGVLWAATNSPTDTLYELNPATCTVLNTLAHPTPGFNGGGLEMDEHGNLWMVAQGTRQVFLLESGVPAFTDVPWLSERPQRGTLAPGQHQDVAVTVDTTGLAPGIYQATLFVRTNSGRQPLLQVRVSLLVPAYQQAVNAGGAPYVDRLGDRWAADQRYRQNGWGYLDPSERVATNRPIAGTVEDPLYQRGRRGFVEYRFDNLPAGVYQLELRFAEIQDQPRLRRVYDVVAETQLVLPAHDIANEVGQLTADDHSFFLTVTDGQLNLRLVPREGFGVPLINAIRVTQRPDR</sequence>
<organism evidence="9 10">
    <name type="scientific">Corallococcus caeni</name>
    <dbReference type="NCBI Taxonomy" id="3082388"/>
    <lineage>
        <taxon>Bacteria</taxon>
        <taxon>Pseudomonadati</taxon>
        <taxon>Myxococcota</taxon>
        <taxon>Myxococcia</taxon>
        <taxon>Myxococcales</taxon>
        <taxon>Cystobacterineae</taxon>
        <taxon>Myxococcaceae</taxon>
        <taxon>Corallococcus</taxon>
    </lineage>
</organism>
<dbReference type="InterPro" id="IPR023828">
    <property type="entry name" value="Peptidase_S8_Ser-AS"/>
</dbReference>
<evidence type="ECO:0000256" key="1">
    <source>
        <dbReference type="ARBA" id="ARBA00011073"/>
    </source>
</evidence>
<protein>
    <recommendedName>
        <fullName evidence="11">Peptidase</fullName>
    </recommendedName>
</protein>
<evidence type="ECO:0000313" key="9">
    <source>
        <dbReference type="EMBL" id="GMU09061.1"/>
    </source>
</evidence>
<evidence type="ECO:0000259" key="7">
    <source>
        <dbReference type="Pfam" id="PF00082"/>
    </source>
</evidence>
<evidence type="ECO:0000259" key="8">
    <source>
        <dbReference type="Pfam" id="PF11721"/>
    </source>
</evidence>
<dbReference type="InterPro" id="IPR033857">
    <property type="entry name" value="Bacillopeptidase_F"/>
</dbReference>
<comment type="similarity">
    <text evidence="1 5">Belongs to the peptidase S8 family.</text>
</comment>
<comment type="caution">
    <text evidence="9">The sequence shown here is derived from an EMBL/GenBank/DDBJ whole genome shotgun (WGS) entry which is preliminary data.</text>
</comment>
<keyword evidence="2 5" id="KW-0645">Protease</keyword>
<name>A0ABQ6QZH4_9BACT</name>
<feature type="domain" description="Peptidase S8/S53" evidence="7">
    <location>
        <begin position="177"/>
        <end position="451"/>
    </location>
</feature>
<dbReference type="PROSITE" id="PS00138">
    <property type="entry name" value="SUBTILASE_SER"/>
    <property type="match status" value="1"/>
</dbReference>
<dbReference type="InterPro" id="IPR000209">
    <property type="entry name" value="Peptidase_S8/S53_dom"/>
</dbReference>
<feature type="active site" description="Charge relay system" evidence="5">
    <location>
        <position position="186"/>
    </location>
</feature>
<dbReference type="Proteomes" id="UP001342631">
    <property type="component" value="Unassembled WGS sequence"/>
</dbReference>
<dbReference type="RefSeq" id="WP_338279945.1">
    <property type="nucleotide sequence ID" value="NZ_BTTX01000005.1"/>
</dbReference>
<dbReference type="SUPFAM" id="SSF49464">
    <property type="entry name" value="Carboxypeptidase regulatory domain-like"/>
    <property type="match status" value="2"/>
</dbReference>
<feature type="active site" description="Charge relay system" evidence="5">
    <location>
        <position position="411"/>
    </location>
</feature>
<dbReference type="SUPFAM" id="SSF52743">
    <property type="entry name" value="Subtilisin-like"/>
    <property type="match status" value="1"/>
</dbReference>
<dbReference type="Pfam" id="PF11721">
    <property type="entry name" value="Malectin"/>
    <property type="match status" value="1"/>
</dbReference>
<proteinExistence type="inferred from homology"/>
<dbReference type="PRINTS" id="PR00723">
    <property type="entry name" value="SUBTILISIN"/>
</dbReference>
<evidence type="ECO:0000256" key="6">
    <source>
        <dbReference type="SAM" id="SignalP"/>
    </source>
</evidence>
<dbReference type="SUPFAM" id="SSF49785">
    <property type="entry name" value="Galactose-binding domain-like"/>
    <property type="match status" value="1"/>
</dbReference>
<dbReference type="EMBL" id="BTTX01000005">
    <property type="protein sequence ID" value="GMU09061.1"/>
    <property type="molecule type" value="Genomic_DNA"/>
</dbReference>
<gene>
    <name evidence="9" type="ORF">ASNO1_53140</name>
</gene>
<dbReference type="Pfam" id="PF00082">
    <property type="entry name" value="Peptidase_S8"/>
    <property type="match status" value="1"/>
</dbReference>
<dbReference type="InterPro" id="IPR008969">
    <property type="entry name" value="CarboxyPept-like_regulatory"/>
</dbReference>
<evidence type="ECO:0000256" key="5">
    <source>
        <dbReference type="PROSITE-ProRule" id="PRU01240"/>
    </source>
</evidence>
<keyword evidence="3 5" id="KW-0378">Hydrolase</keyword>
<evidence type="ECO:0000256" key="4">
    <source>
        <dbReference type="ARBA" id="ARBA00022825"/>
    </source>
</evidence>
<feature type="domain" description="Malectin" evidence="8">
    <location>
        <begin position="1302"/>
        <end position="1435"/>
    </location>
</feature>
<dbReference type="InterPro" id="IPR051048">
    <property type="entry name" value="Peptidase_S8/S53_subtilisin"/>
</dbReference>
<dbReference type="PROSITE" id="PS51892">
    <property type="entry name" value="SUBTILASE"/>
    <property type="match status" value="1"/>
</dbReference>
<dbReference type="Gene3D" id="2.60.120.430">
    <property type="entry name" value="Galactose-binding lectin"/>
    <property type="match status" value="1"/>
</dbReference>
<evidence type="ECO:0008006" key="11">
    <source>
        <dbReference type="Google" id="ProtNLM"/>
    </source>
</evidence>
<dbReference type="Gene3D" id="3.40.50.200">
    <property type="entry name" value="Peptidase S8/S53 domain"/>
    <property type="match status" value="1"/>
</dbReference>
<reference evidence="9 10" key="1">
    <citation type="journal article" date="2024" name="Arch. Microbiol.">
        <title>Corallococcus caeni sp. nov., a novel myxobacterium isolated from activated sludge.</title>
        <authorList>
            <person name="Tomita S."/>
            <person name="Nakai R."/>
            <person name="Kuroda K."/>
            <person name="Kurashita H."/>
            <person name="Hatamoto M."/>
            <person name="Yamaguchi T."/>
            <person name="Narihiro T."/>
        </authorList>
    </citation>
    <scope>NUCLEOTIDE SEQUENCE [LARGE SCALE GENOMIC DNA]</scope>
    <source>
        <strain evidence="9 10">NO1</strain>
    </source>
</reference>
<keyword evidence="6" id="KW-0732">Signal</keyword>
<accession>A0ABQ6QZH4</accession>
<keyword evidence="4 5" id="KW-0720">Serine protease</keyword>
<feature type="active site" description="Charge relay system" evidence="5">
    <location>
        <position position="235"/>
    </location>
</feature>